<dbReference type="STRING" id="39946.B8BKL7"/>
<evidence type="ECO:0000259" key="8">
    <source>
        <dbReference type="Pfam" id="PF18052"/>
    </source>
</evidence>
<dbReference type="InterPro" id="IPR056789">
    <property type="entry name" value="LRR_R13L1-DRL21"/>
</dbReference>
<evidence type="ECO:0000313" key="11">
    <source>
        <dbReference type="EMBL" id="EEC68200.1"/>
    </source>
</evidence>
<evidence type="ECO:0000256" key="4">
    <source>
        <dbReference type="ARBA" id="ARBA00022741"/>
    </source>
</evidence>
<dbReference type="SUPFAM" id="SSF52047">
    <property type="entry name" value="RNI-like"/>
    <property type="match status" value="1"/>
</dbReference>
<accession>B8BKL7</accession>
<keyword evidence="3" id="KW-0677">Repeat</keyword>
<proteinExistence type="inferred from homology"/>
<dbReference type="EMBL" id="CM000136">
    <property type="protein sequence ID" value="EEC68200.1"/>
    <property type="molecule type" value="Genomic_DNA"/>
</dbReference>
<organism evidence="11 12">
    <name type="scientific">Oryza sativa subsp. indica</name>
    <name type="common">Rice</name>
    <dbReference type="NCBI Taxonomy" id="39946"/>
    <lineage>
        <taxon>Eukaryota</taxon>
        <taxon>Viridiplantae</taxon>
        <taxon>Streptophyta</taxon>
        <taxon>Embryophyta</taxon>
        <taxon>Tracheophyta</taxon>
        <taxon>Spermatophyta</taxon>
        <taxon>Magnoliopsida</taxon>
        <taxon>Liliopsida</taxon>
        <taxon>Poales</taxon>
        <taxon>Poaceae</taxon>
        <taxon>BOP clade</taxon>
        <taxon>Oryzoideae</taxon>
        <taxon>Oryzeae</taxon>
        <taxon>Oryzinae</taxon>
        <taxon>Oryza</taxon>
        <taxon>Oryza sativa</taxon>
    </lineage>
</organism>
<evidence type="ECO:0000259" key="9">
    <source>
        <dbReference type="Pfam" id="PF23559"/>
    </source>
</evidence>
<dbReference type="PRINTS" id="PR00364">
    <property type="entry name" value="DISEASERSIST"/>
</dbReference>
<dbReference type="Gene3D" id="1.10.10.10">
    <property type="entry name" value="Winged helix-like DNA-binding domain superfamily/Winged helix DNA-binding domain"/>
    <property type="match status" value="1"/>
</dbReference>
<dbReference type="Pfam" id="PF18052">
    <property type="entry name" value="Rx_N"/>
    <property type="match status" value="1"/>
</dbReference>
<keyword evidence="5" id="KW-0611">Plant defense</keyword>
<dbReference type="Pfam" id="PF23559">
    <property type="entry name" value="WHD_DRP"/>
    <property type="match status" value="1"/>
</dbReference>
<dbReference type="PANTHER" id="PTHR36766">
    <property type="entry name" value="PLANT BROAD-SPECTRUM MILDEW RESISTANCE PROTEIN RPW8"/>
    <property type="match status" value="1"/>
</dbReference>
<dbReference type="InterPro" id="IPR036388">
    <property type="entry name" value="WH-like_DNA-bd_sf"/>
</dbReference>
<dbReference type="SUPFAM" id="SSF52540">
    <property type="entry name" value="P-loop containing nucleoside triphosphate hydrolases"/>
    <property type="match status" value="1"/>
</dbReference>
<dbReference type="Pfam" id="PF00931">
    <property type="entry name" value="NB-ARC"/>
    <property type="match status" value="1"/>
</dbReference>
<dbReference type="Proteomes" id="UP000007015">
    <property type="component" value="Chromosome 11"/>
</dbReference>
<evidence type="ECO:0000256" key="2">
    <source>
        <dbReference type="ARBA" id="ARBA00022614"/>
    </source>
</evidence>
<evidence type="ECO:0000256" key="3">
    <source>
        <dbReference type="ARBA" id="ARBA00022737"/>
    </source>
</evidence>
<keyword evidence="4" id="KW-0547">Nucleotide-binding</keyword>
<sequence>MAGLFASMAIEGALDSLSSLLQLQANPTPPVTTAAAVPPVETSHSSVKGGLEDLRALEGTMRRIHATLRDAEQRWNTREKSAKLRLEEIKELAYDAEEVVDEYQYEVTRRKVEATAAQGGGGGDGASSSSSRKRKIHKVHDEDYFIEAGIIPVPKELTVRARKVIQRFGEIEGYYGSFTLSENDGDRRIIPDINSLRQTSSFVFAPIIVGRDQDKENVIKKMMTLEGSRIGGCMSVLAIVGMGGLGKTTLAQLVYNDPKQTAFVEHDNVSPANLVEIGQRIAKKCQGLPLALKTLGSVLRFETNVMKWRDVLQSELWDLERSQNEVLPALELSYKHMPMHLKLCFVSLSLYLKDTYFDESIVVWLWKSLHLLQCDGTDNSNEIGGLYFTQLVQRSLIQQVDTHGRMAIHDLVHDLACFLAGEEFFRLEEDGYVEIPKGARCMSIMPHPQCKRSTQISNASQSLRVIILIRRINIKNPEALFMNCKKFQIIQVIDDSFANVLLDFMGDMKLLRHFRLIRSCNEVKLVISDSMSQQFNLQTLNCEAYSLHGIGRLANLQNLPNIHLWKCGCYLRELRNMNKIRRLHIYGLCNVSSIQDVNEAHLHSKKDLEILELDFESGGICKVHKEEADVNQAISTVSGGSILESLRPHHQSLKVLRMKNLNEANYPSWLGSASFSKLTKLRLENCQSQHLPTLGELPSLKSIDIRQMEYVENIGREFCSLDPSVKGFRSLAHLRFQDVNRFSEWSEVHDGEFSSLETLLIWSASELSSLPSVPFSSLRSFELCDCKNLVTFPASATLQILSISSCEKLKELPALPSLRSVKLSGCESLVAVGHFPSLTVLHMSTEFEEEVLHKLMNLHLKLEELSISSDTMKLINLEPHSLPLLRELELVCPNLQNCDALASLSSLKILRVNRCSPQLRVPNSLQSQLEKLYSPGSL</sequence>
<evidence type="ECO:0000256" key="5">
    <source>
        <dbReference type="ARBA" id="ARBA00022821"/>
    </source>
</evidence>
<evidence type="ECO:0000256" key="1">
    <source>
        <dbReference type="ARBA" id="ARBA00008894"/>
    </source>
</evidence>
<dbReference type="Gramene" id="BGIOSGA035294-TA">
    <property type="protein sequence ID" value="BGIOSGA035294-PA"/>
    <property type="gene ID" value="BGIOSGA035294"/>
</dbReference>
<reference evidence="11 12" key="1">
    <citation type="journal article" date="2005" name="PLoS Biol.">
        <title>The genomes of Oryza sativa: a history of duplications.</title>
        <authorList>
            <person name="Yu J."/>
            <person name="Wang J."/>
            <person name="Lin W."/>
            <person name="Li S."/>
            <person name="Li H."/>
            <person name="Zhou J."/>
            <person name="Ni P."/>
            <person name="Dong W."/>
            <person name="Hu S."/>
            <person name="Zeng C."/>
            <person name="Zhang J."/>
            <person name="Zhang Y."/>
            <person name="Li R."/>
            <person name="Xu Z."/>
            <person name="Li S."/>
            <person name="Li X."/>
            <person name="Zheng H."/>
            <person name="Cong L."/>
            <person name="Lin L."/>
            <person name="Yin J."/>
            <person name="Geng J."/>
            <person name="Li G."/>
            <person name="Shi J."/>
            <person name="Liu J."/>
            <person name="Lv H."/>
            <person name="Li J."/>
            <person name="Wang J."/>
            <person name="Deng Y."/>
            <person name="Ran L."/>
            <person name="Shi X."/>
            <person name="Wang X."/>
            <person name="Wu Q."/>
            <person name="Li C."/>
            <person name="Ren X."/>
            <person name="Wang J."/>
            <person name="Wang X."/>
            <person name="Li D."/>
            <person name="Liu D."/>
            <person name="Zhang X."/>
            <person name="Ji Z."/>
            <person name="Zhao W."/>
            <person name="Sun Y."/>
            <person name="Zhang Z."/>
            <person name="Bao J."/>
            <person name="Han Y."/>
            <person name="Dong L."/>
            <person name="Ji J."/>
            <person name="Chen P."/>
            <person name="Wu S."/>
            <person name="Liu J."/>
            <person name="Xiao Y."/>
            <person name="Bu D."/>
            <person name="Tan J."/>
            <person name="Yang L."/>
            <person name="Ye C."/>
            <person name="Zhang J."/>
            <person name="Xu J."/>
            <person name="Zhou Y."/>
            <person name="Yu Y."/>
            <person name="Zhang B."/>
            <person name="Zhuang S."/>
            <person name="Wei H."/>
            <person name="Liu B."/>
            <person name="Lei M."/>
            <person name="Yu H."/>
            <person name="Li Y."/>
            <person name="Xu H."/>
            <person name="Wei S."/>
            <person name="He X."/>
            <person name="Fang L."/>
            <person name="Zhang Z."/>
            <person name="Zhang Y."/>
            <person name="Huang X."/>
            <person name="Su Z."/>
            <person name="Tong W."/>
            <person name="Li J."/>
            <person name="Tong Z."/>
            <person name="Li S."/>
            <person name="Ye J."/>
            <person name="Wang L."/>
            <person name="Fang L."/>
            <person name="Lei T."/>
            <person name="Chen C."/>
            <person name="Chen H."/>
            <person name="Xu Z."/>
            <person name="Li H."/>
            <person name="Huang H."/>
            <person name="Zhang F."/>
            <person name="Xu H."/>
            <person name="Li N."/>
            <person name="Zhao C."/>
            <person name="Li S."/>
            <person name="Dong L."/>
            <person name="Huang Y."/>
            <person name="Li L."/>
            <person name="Xi Y."/>
            <person name="Qi Q."/>
            <person name="Li W."/>
            <person name="Zhang B."/>
            <person name="Hu W."/>
            <person name="Zhang Y."/>
            <person name="Tian X."/>
            <person name="Jiao Y."/>
            <person name="Liang X."/>
            <person name="Jin J."/>
            <person name="Gao L."/>
            <person name="Zheng W."/>
            <person name="Hao B."/>
            <person name="Liu S."/>
            <person name="Wang W."/>
            <person name="Yuan L."/>
            <person name="Cao M."/>
            <person name="McDermott J."/>
            <person name="Samudrala R."/>
            <person name="Wang J."/>
            <person name="Wong G.K."/>
            <person name="Yang H."/>
        </authorList>
    </citation>
    <scope>NUCLEOTIDE SEQUENCE [LARGE SCALE GENOMIC DNA]</scope>
    <source>
        <strain evidence="12">cv. 93-11</strain>
    </source>
</reference>
<dbReference type="AlphaFoldDB" id="B8BKL7"/>
<dbReference type="PANTHER" id="PTHR36766:SF70">
    <property type="entry name" value="DISEASE RESISTANCE PROTEIN RGA4"/>
    <property type="match status" value="1"/>
</dbReference>
<name>B8BKL7_ORYSI</name>
<feature type="domain" description="R13L1/DRL21-like LRR repeat region" evidence="10">
    <location>
        <begin position="571"/>
        <end position="708"/>
    </location>
</feature>
<dbReference type="InterPro" id="IPR041118">
    <property type="entry name" value="Rx_N"/>
</dbReference>
<feature type="domain" description="NB-ARC" evidence="7">
    <location>
        <begin position="212"/>
        <end position="261"/>
    </location>
</feature>
<dbReference type="GO" id="GO:0051707">
    <property type="term" value="P:response to other organism"/>
    <property type="evidence" value="ECO:0007669"/>
    <property type="project" value="UniProtKB-ARBA"/>
</dbReference>
<evidence type="ECO:0000313" key="12">
    <source>
        <dbReference type="Proteomes" id="UP000007015"/>
    </source>
</evidence>
<dbReference type="InterPro" id="IPR027417">
    <property type="entry name" value="P-loop_NTPase"/>
</dbReference>
<dbReference type="Pfam" id="PF25019">
    <property type="entry name" value="LRR_R13L1-DRL21"/>
    <property type="match status" value="1"/>
</dbReference>
<feature type="domain" description="Disease resistance N-terminal" evidence="8">
    <location>
        <begin position="13"/>
        <end position="127"/>
    </location>
</feature>
<gene>
    <name evidence="11" type="ORF">OsI_36169</name>
</gene>
<keyword evidence="12" id="KW-1185">Reference proteome</keyword>
<feature type="domain" description="Disease resistance protein winged helix" evidence="9">
    <location>
        <begin position="351"/>
        <end position="416"/>
    </location>
</feature>
<dbReference type="GO" id="GO:0006952">
    <property type="term" value="P:defense response"/>
    <property type="evidence" value="ECO:0007669"/>
    <property type="project" value="UniProtKB-KW"/>
</dbReference>
<dbReference type="SUPFAM" id="SSF52058">
    <property type="entry name" value="L domain-like"/>
    <property type="match status" value="1"/>
</dbReference>
<dbReference type="InterPro" id="IPR058922">
    <property type="entry name" value="WHD_DRP"/>
</dbReference>
<keyword evidence="2" id="KW-0433">Leucine-rich repeat</keyword>
<dbReference type="Gene3D" id="1.20.5.4130">
    <property type="match status" value="1"/>
</dbReference>
<evidence type="ECO:0000256" key="6">
    <source>
        <dbReference type="ARBA" id="ARBA00022840"/>
    </source>
</evidence>
<dbReference type="InterPro" id="IPR002182">
    <property type="entry name" value="NB-ARC"/>
</dbReference>
<dbReference type="HOGENOM" id="CLU_000837_8_2_1"/>
<keyword evidence="6" id="KW-0067">ATP-binding</keyword>
<protein>
    <submittedName>
        <fullName evidence="11">Uncharacterized protein</fullName>
    </submittedName>
</protein>
<evidence type="ECO:0000259" key="7">
    <source>
        <dbReference type="Pfam" id="PF00931"/>
    </source>
</evidence>
<dbReference type="InterPro" id="IPR042197">
    <property type="entry name" value="Apaf_helical"/>
</dbReference>
<comment type="similarity">
    <text evidence="1">Belongs to the disease resistance NB-LRR family.</text>
</comment>
<dbReference type="InterPro" id="IPR032675">
    <property type="entry name" value="LRR_dom_sf"/>
</dbReference>
<dbReference type="Gene3D" id="1.10.8.430">
    <property type="entry name" value="Helical domain of apoptotic protease-activating factors"/>
    <property type="match status" value="1"/>
</dbReference>
<dbReference type="OMA" id="HGRMAIH"/>
<dbReference type="GO" id="GO:0043531">
    <property type="term" value="F:ADP binding"/>
    <property type="evidence" value="ECO:0007669"/>
    <property type="project" value="InterPro"/>
</dbReference>
<dbReference type="GO" id="GO:0005524">
    <property type="term" value="F:ATP binding"/>
    <property type="evidence" value="ECO:0007669"/>
    <property type="project" value="UniProtKB-KW"/>
</dbReference>
<evidence type="ECO:0000259" key="10">
    <source>
        <dbReference type="Pfam" id="PF25019"/>
    </source>
</evidence>
<dbReference type="Gene3D" id="3.80.10.10">
    <property type="entry name" value="Ribonuclease Inhibitor"/>
    <property type="match status" value="2"/>
</dbReference>